<evidence type="ECO:0000259" key="2">
    <source>
        <dbReference type="Pfam" id="PF03413"/>
    </source>
</evidence>
<name>A0ABP5MXF3_9MICO</name>
<sequence length="134" mass="14498">MTPREAVATAQESHPGDLQSLELTTTRSGVVYRVELATAENEADVVVDATDGVLLDSRIERSDSFDPADPAISLSDVIDAQDAMQSANTIIDGPVESWTLTHSDGRLVYQVDFEGKDREIDVDAFTGDVVEIDD</sequence>
<comment type="caution">
    <text evidence="3">The sequence shown here is derived from an EMBL/GenBank/DDBJ whole genome shotgun (WGS) entry which is preliminary data.</text>
</comment>
<dbReference type="Pfam" id="PF03413">
    <property type="entry name" value="PepSY"/>
    <property type="match status" value="2"/>
</dbReference>
<keyword evidence="4" id="KW-1185">Reference proteome</keyword>
<protein>
    <recommendedName>
        <fullName evidence="2">PepSY domain-containing protein</fullName>
    </recommendedName>
</protein>
<dbReference type="Gene3D" id="3.10.450.40">
    <property type="match status" value="2"/>
</dbReference>
<dbReference type="RefSeq" id="WP_211649114.1">
    <property type="nucleotide sequence ID" value="NZ_BAAAOP010000006.1"/>
</dbReference>
<feature type="region of interest" description="Disordered" evidence="1">
    <location>
        <begin position="1"/>
        <end position="22"/>
    </location>
</feature>
<proteinExistence type="predicted"/>
<organism evidence="3 4">
    <name type="scientific">Leucobacter alluvii</name>
    <dbReference type="NCBI Taxonomy" id="340321"/>
    <lineage>
        <taxon>Bacteria</taxon>
        <taxon>Bacillati</taxon>
        <taxon>Actinomycetota</taxon>
        <taxon>Actinomycetes</taxon>
        <taxon>Micrococcales</taxon>
        <taxon>Microbacteriaceae</taxon>
        <taxon>Leucobacter</taxon>
    </lineage>
</organism>
<gene>
    <name evidence="3" type="ORF">GCM10009786_17450</name>
</gene>
<feature type="domain" description="PepSY" evidence="2">
    <location>
        <begin position="78"/>
        <end position="132"/>
    </location>
</feature>
<feature type="domain" description="PepSY" evidence="2">
    <location>
        <begin position="2"/>
        <end position="57"/>
    </location>
</feature>
<evidence type="ECO:0000256" key="1">
    <source>
        <dbReference type="SAM" id="MobiDB-lite"/>
    </source>
</evidence>
<accession>A0ABP5MXF3</accession>
<dbReference type="EMBL" id="BAAAOP010000006">
    <property type="protein sequence ID" value="GAA2188420.1"/>
    <property type="molecule type" value="Genomic_DNA"/>
</dbReference>
<reference evidence="4" key="1">
    <citation type="journal article" date="2019" name="Int. J. Syst. Evol. Microbiol.">
        <title>The Global Catalogue of Microorganisms (GCM) 10K type strain sequencing project: providing services to taxonomists for standard genome sequencing and annotation.</title>
        <authorList>
            <consortium name="The Broad Institute Genomics Platform"/>
            <consortium name="The Broad Institute Genome Sequencing Center for Infectious Disease"/>
            <person name="Wu L."/>
            <person name="Ma J."/>
        </authorList>
    </citation>
    <scope>NUCLEOTIDE SEQUENCE [LARGE SCALE GENOMIC DNA]</scope>
    <source>
        <strain evidence="4">JCM 14919</strain>
    </source>
</reference>
<dbReference type="InterPro" id="IPR025711">
    <property type="entry name" value="PepSY"/>
</dbReference>
<evidence type="ECO:0000313" key="4">
    <source>
        <dbReference type="Proteomes" id="UP001501084"/>
    </source>
</evidence>
<dbReference type="Proteomes" id="UP001501084">
    <property type="component" value="Unassembled WGS sequence"/>
</dbReference>
<evidence type="ECO:0000313" key="3">
    <source>
        <dbReference type="EMBL" id="GAA2188420.1"/>
    </source>
</evidence>